<proteinExistence type="predicted"/>
<organism evidence="2 3">
    <name type="scientific">Actinomadura keratinilytica</name>
    <dbReference type="NCBI Taxonomy" id="547461"/>
    <lineage>
        <taxon>Bacteria</taxon>
        <taxon>Bacillati</taxon>
        <taxon>Actinomycetota</taxon>
        <taxon>Actinomycetes</taxon>
        <taxon>Streptosporangiales</taxon>
        <taxon>Thermomonosporaceae</taxon>
        <taxon>Actinomadura</taxon>
    </lineage>
</organism>
<dbReference type="SUPFAM" id="SSF51445">
    <property type="entry name" value="(Trans)glycosidases"/>
    <property type="match status" value="1"/>
</dbReference>
<keyword evidence="3" id="KW-1185">Reference proteome</keyword>
<protein>
    <recommendedName>
        <fullName evidence="4">Asl1-like glycosyl hydrolase catalytic domain-containing protein</fullName>
    </recommendedName>
</protein>
<name>A0ABP6UI92_9ACTN</name>
<accession>A0ABP6UI92</accession>
<evidence type="ECO:0000256" key="1">
    <source>
        <dbReference type="SAM" id="MobiDB-lite"/>
    </source>
</evidence>
<reference evidence="3" key="1">
    <citation type="journal article" date="2019" name="Int. J. Syst. Evol. Microbiol.">
        <title>The Global Catalogue of Microorganisms (GCM) 10K type strain sequencing project: providing services to taxonomists for standard genome sequencing and annotation.</title>
        <authorList>
            <consortium name="The Broad Institute Genomics Platform"/>
            <consortium name="The Broad Institute Genome Sequencing Center for Infectious Disease"/>
            <person name="Wu L."/>
            <person name="Ma J."/>
        </authorList>
    </citation>
    <scope>NUCLEOTIDE SEQUENCE [LARGE SCALE GENOMIC DNA]</scope>
    <source>
        <strain evidence="3">JCM 17316</strain>
    </source>
</reference>
<comment type="caution">
    <text evidence="2">The sequence shown here is derived from an EMBL/GenBank/DDBJ whole genome shotgun (WGS) entry which is preliminary data.</text>
</comment>
<evidence type="ECO:0000313" key="2">
    <source>
        <dbReference type="EMBL" id="GAA3508285.1"/>
    </source>
</evidence>
<dbReference type="InterPro" id="IPR017853">
    <property type="entry name" value="GH"/>
</dbReference>
<evidence type="ECO:0000313" key="3">
    <source>
        <dbReference type="Proteomes" id="UP001500266"/>
    </source>
</evidence>
<gene>
    <name evidence="2" type="ORF">GCM10022416_62210</name>
</gene>
<dbReference type="RefSeq" id="WP_345025396.1">
    <property type="nucleotide sequence ID" value="NZ_BAABDO010000193.1"/>
</dbReference>
<dbReference type="Proteomes" id="UP001500266">
    <property type="component" value="Unassembled WGS sequence"/>
</dbReference>
<dbReference type="Gene3D" id="3.20.20.80">
    <property type="entry name" value="Glycosidases"/>
    <property type="match status" value="1"/>
</dbReference>
<evidence type="ECO:0008006" key="4">
    <source>
        <dbReference type="Google" id="ProtNLM"/>
    </source>
</evidence>
<dbReference type="EMBL" id="BAABDO010000193">
    <property type="protein sequence ID" value="GAA3508285.1"/>
    <property type="molecule type" value="Genomic_DNA"/>
</dbReference>
<sequence length="376" mass="42020">MRARGINYDTGLFPGLISRRTFDPEQVRRDMAVIAGDLHCDAVRISGGDAGRLYTAARHAADAGLEVWYAPFPVDLHPQQILPFFADCARRAEALRQDGAEVVLVTGCELSAFAHGFLPGDTYLDRLRAMATADLQWWTSLGPVAERLNAFLAQAAATVRAHFGGRITYASGPWEPADWGPFDLVAVDAYRTAHNADTFRTHLREFFSHGKPVAITEYGTCAYRGAGDLGGMAWQPPADAIPDEEEQVRYFSELLDIFEEEGVDTALWFSFANFDKPGDRDIASYGVVRMLDETRWEPKKVFHTMSASWNSSRHISDLPRSRHIASHLPRHRLTMMGDVWRWWRAMCPRCALPPTRHGATSASAWRPRRSALATAT</sequence>
<feature type="region of interest" description="Disordered" evidence="1">
    <location>
        <begin position="355"/>
        <end position="376"/>
    </location>
</feature>